<evidence type="ECO:0000256" key="1">
    <source>
        <dbReference type="SAM" id="MobiDB-lite"/>
    </source>
</evidence>
<comment type="caution">
    <text evidence="2">The sequence shown here is derived from an EMBL/GenBank/DDBJ whole genome shotgun (WGS) entry which is preliminary data.</text>
</comment>
<evidence type="ECO:0000313" key="2">
    <source>
        <dbReference type="EMBL" id="KAK9281197.1"/>
    </source>
</evidence>
<feature type="compositionally biased region" description="Acidic residues" evidence="1">
    <location>
        <begin position="103"/>
        <end position="112"/>
    </location>
</feature>
<feature type="compositionally biased region" description="Basic and acidic residues" evidence="1">
    <location>
        <begin position="80"/>
        <end position="94"/>
    </location>
</feature>
<keyword evidence="3" id="KW-1185">Reference proteome</keyword>
<dbReference type="PANTHER" id="PTHR12550">
    <property type="entry name" value="HEPATOMA-DERIVED GROWTH FACTOR-RELATED"/>
    <property type="match status" value="1"/>
</dbReference>
<proteinExistence type="predicted"/>
<sequence length="423" mass="46621">MRHLDSLSGSSSTGAFSRRPSRTERAFDDPIREMEGMLVDEYGSNSSFQLPGFCMPRMLKDDDEGSDSDGGSFEAVTPEHNSETPEEREPTPRVEKHRHILEDVDGELEMEDVAPSCEVEMSLTSSGNGVNTEHTSQHEQHFPPSFAPPLPNDVPPSSPPLPTSPPPPPPPPPPPLPPPPSVMSNPFTNGVDSKLFAGTHNLQDNLQQSMARQLVAPRINPTISDAVHYHAPERIDFQVPMQMPDSSSSCSFGSFPVSHPPVQPVNNVPQTDGAALHNNAYHLRPPHPTPSNQFSYVQADQQVQSRREGPPSSYSNRYHFAHNMENGNFNSDHDRMKLAPHELGESWRFSAPSFSGPLHPDKARVSFAPVPFNAPPCEPSRIPNQGWALPPRAMNHRNSIPIRPPSEGAIPVAIRAPSFWRPR</sequence>
<dbReference type="AlphaFoldDB" id="A0AAP0WVS4"/>
<feature type="compositionally biased region" description="Pro residues" evidence="1">
    <location>
        <begin position="145"/>
        <end position="181"/>
    </location>
</feature>
<dbReference type="Proteomes" id="UP001415857">
    <property type="component" value="Unassembled WGS sequence"/>
</dbReference>
<feature type="region of interest" description="Disordered" evidence="1">
    <location>
        <begin position="1"/>
        <end position="32"/>
    </location>
</feature>
<feature type="region of interest" description="Disordered" evidence="1">
    <location>
        <begin position="53"/>
        <end position="194"/>
    </location>
</feature>
<organism evidence="2 3">
    <name type="scientific">Liquidambar formosana</name>
    <name type="common">Formosan gum</name>
    <dbReference type="NCBI Taxonomy" id="63359"/>
    <lineage>
        <taxon>Eukaryota</taxon>
        <taxon>Viridiplantae</taxon>
        <taxon>Streptophyta</taxon>
        <taxon>Embryophyta</taxon>
        <taxon>Tracheophyta</taxon>
        <taxon>Spermatophyta</taxon>
        <taxon>Magnoliopsida</taxon>
        <taxon>eudicotyledons</taxon>
        <taxon>Gunneridae</taxon>
        <taxon>Pentapetalae</taxon>
        <taxon>Saxifragales</taxon>
        <taxon>Altingiaceae</taxon>
        <taxon>Liquidambar</taxon>
    </lineage>
</organism>
<name>A0AAP0WVS4_LIQFO</name>
<protein>
    <submittedName>
        <fullName evidence="2">Uncharacterized protein</fullName>
    </submittedName>
</protein>
<evidence type="ECO:0000313" key="3">
    <source>
        <dbReference type="Proteomes" id="UP001415857"/>
    </source>
</evidence>
<gene>
    <name evidence="2" type="ORF">L1049_004092</name>
</gene>
<accession>A0AAP0WVS4</accession>
<feature type="compositionally biased region" description="Polar residues" evidence="1">
    <location>
        <begin position="182"/>
        <end position="191"/>
    </location>
</feature>
<feature type="compositionally biased region" description="Basic and acidic residues" evidence="1">
    <location>
        <begin position="21"/>
        <end position="32"/>
    </location>
</feature>
<dbReference type="EMBL" id="JBBPBK010000007">
    <property type="protein sequence ID" value="KAK9281197.1"/>
    <property type="molecule type" value="Genomic_DNA"/>
</dbReference>
<dbReference type="PANTHER" id="PTHR12550:SF49">
    <property type="entry name" value="PROTEIN HUA2-LIKE 2-RELATED"/>
    <property type="match status" value="1"/>
</dbReference>
<reference evidence="2 3" key="1">
    <citation type="journal article" date="2024" name="Plant J.">
        <title>Genome sequences and population genomics reveal climatic adaptation and genomic divergence between two closely related sweetgum species.</title>
        <authorList>
            <person name="Xu W.Q."/>
            <person name="Ren C.Q."/>
            <person name="Zhang X.Y."/>
            <person name="Comes H.P."/>
            <person name="Liu X.H."/>
            <person name="Li Y.G."/>
            <person name="Kettle C.J."/>
            <person name="Jalonen R."/>
            <person name="Gaisberger H."/>
            <person name="Ma Y.Z."/>
            <person name="Qiu Y.X."/>
        </authorList>
    </citation>
    <scope>NUCLEOTIDE SEQUENCE [LARGE SCALE GENOMIC DNA]</scope>
    <source>
        <strain evidence="2">Hangzhou</strain>
    </source>
</reference>
<feature type="compositionally biased region" description="Low complexity" evidence="1">
    <location>
        <begin position="1"/>
        <end position="17"/>
    </location>
</feature>
<feature type="compositionally biased region" description="Polar residues" evidence="1">
    <location>
        <begin position="122"/>
        <end position="134"/>
    </location>
</feature>